<comment type="subunit">
    <text evidence="1">Binds to the N-terminal domain of the chaperone ClpA.</text>
</comment>
<dbReference type="HAMAP" id="MF_00302">
    <property type="entry name" value="ClpS"/>
    <property type="match status" value="1"/>
</dbReference>
<keyword evidence="4" id="KW-1185">Reference proteome</keyword>
<gene>
    <name evidence="1 3" type="primary">clpS</name>
    <name evidence="3" type="ORF">NCTC13337_00083</name>
</gene>
<organism evidence="3 4">
    <name type="scientific">Suttonella ornithocola</name>
    <dbReference type="NCBI Taxonomy" id="279832"/>
    <lineage>
        <taxon>Bacteria</taxon>
        <taxon>Pseudomonadati</taxon>
        <taxon>Pseudomonadota</taxon>
        <taxon>Gammaproteobacteria</taxon>
        <taxon>Cardiobacteriales</taxon>
        <taxon>Cardiobacteriaceae</taxon>
        <taxon>Suttonella</taxon>
    </lineage>
</organism>
<sequence length="101" mass="11930">MSQYETEYETSLTDPELEEPQLYEVLLLNDDYTTMPFVIEVLQRFFHKNYDEAEKLMYTVHEKGSAVCAIYPKEIAETRVQQVIDYARENGHPLMSVLRPH</sequence>
<accession>A0A380MLN2</accession>
<dbReference type="PANTHER" id="PTHR33473:SF19">
    <property type="entry name" value="ATP-DEPENDENT CLP PROTEASE ADAPTER PROTEIN CLPS"/>
    <property type="match status" value="1"/>
</dbReference>
<keyword evidence="3" id="KW-0645">Protease</keyword>
<evidence type="ECO:0000313" key="3">
    <source>
        <dbReference type="EMBL" id="SUO93158.1"/>
    </source>
</evidence>
<dbReference type="GO" id="GO:0030163">
    <property type="term" value="P:protein catabolic process"/>
    <property type="evidence" value="ECO:0007669"/>
    <property type="project" value="InterPro"/>
</dbReference>
<evidence type="ECO:0000313" key="4">
    <source>
        <dbReference type="Proteomes" id="UP000254601"/>
    </source>
</evidence>
<name>A0A380MLN2_9GAMM</name>
<dbReference type="InterPro" id="IPR022935">
    <property type="entry name" value="ClpS"/>
</dbReference>
<proteinExistence type="inferred from homology"/>
<dbReference type="InterPro" id="IPR003769">
    <property type="entry name" value="ClpS_core"/>
</dbReference>
<evidence type="ECO:0000259" key="2">
    <source>
        <dbReference type="Pfam" id="PF02617"/>
    </source>
</evidence>
<dbReference type="Proteomes" id="UP000254601">
    <property type="component" value="Unassembled WGS sequence"/>
</dbReference>
<dbReference type="Gene3D" id="3.30.1390.10">
    <property type="match status" value="1"/>
</dbReference>
<dbReference type="NCBIfam" id="NF000672">
    <property type="entry name" value="PRK00033.1-5"/>
    <property type="match status" value="1"/>
</dbReference>
<dbReference type="SUPFAM" id="SSF54736">
    <property type="entry name" value="ClpS-like"/>
    <property type="match status" value="1"/>
</dbReference>
<dbReference type="RefSeq" id="WP_072577316.1">
    <property type="nucleotide sequence ID" value="NZ_LWHB01000155.1"/>
</dbReference>
<dbReference type="GO" id="GO:0006508">
    <property type="term" value="P:proteolysis"/>
    <property type="evidence" value="ECO:0007669"/>
    <property type="project" value="UniProtKB-UniRule"/>
</dbReference>
<evidence type="ECO:0000256" key="1">
    <source>
        <dbReference type="HAMAP-Rule" id="MF_00302"/>
    </source>
</evidence>
<dbReference type="AlphaFoldDB" id="A0A380MLN2"/>
<feature type="domain" description="Adaptor protein ClpS core" evidence="2">
    <location>
        <begin position="18"/>
        <end position="95"/>
    </location>
</feature>
<dbReference type="Pfam" id="PF02617">
    <property type="entry name" value="ClpS"/>
    <property type="match status" value="1"/>
</dbReference>
<dbReference type="InterPro" id="IPR014719">
    <property type="entry name" value="Ribosomal_bL12_C/ClpS-like"/>
</dbReference>
<dbReference type="EMBL" id="UHIC01000001">
    <property type="protein sequence ID" value="SUO93158.1"/>
    <property type="molecule type" value="Genomic_DNA"/>
</dbReference>
<reference evidence="3 4" key="1">
    <citation type="submission" date="2018-06" db="EMBL/GenBank/DDBJ databases">
        <authorList>
            <consortium name="Pathogen Informatics"/>
            <person name="Doyle S."/>
        </authorList>
    </citation>
    <scope>NUCLEOTIDE SEQUENCE [LARGE SCALE GENOMIC DNA]</scope>
    <source>
        <strain evidence="3 4">NCTC13337</strain>
    </source>
</reference>
<protein>
    <recommendedName>
        <fullName evidence="1">ATP-dependent Clp protease adapter protein ClpS</fullName>
    </recommendedName>
</protein>
<dbReference type="PANTHER" id="PTHR33473">
    <property type="entry name" value="ATP-DEPENDENT CLP PROTEASE ADAPTER PROTEIN CLPS1, CHLOROPLASTIC"/>
    <property type="match status" value="1"/>
</dbReference>
<dbReference type="GO" id="GO:0008233">
    <property type="term" value="F:peptidase activity"/>
    <property type="evidence" value="ECO:0007669"/>
    <property type="project" value="UniProtKB-KW"/>
</dbReference>
<comment type="similarity">
    <text evidence="1">Belongs to the ClpS family.</text>
</comment>
<comment type="function">
    <text evidence="1">Involved in the modulation of the specificity of the ClpAP-mediated ATP-dependent protein degradation.</text>
</comment>
<keyword evidence="3" id="KW-0378">Hydrolase</keyword>
<dbReference type="FunFam" id="3.30.1390.10:FF:000002">
    <property type="entry name" value="ATP-dependent Clp protease adapter protein ClpS"/>
    <property type="match status" value="1"/>
</dbReference>